<feature type="region of interest" description="Disordered" evidence="1">
    <location>
        <begin position="90"/>
        <end position="115"/>
    </location>
</feature>
<name>A0A1Q9CJC1_SYMMI</name>
<feature type="domain" description="Beta-lactamase-related" evidence="2">
    <location>
        <begin position="475"/>
        <end position="829"/>
    </location>
</feature>
<proteinExistence type="predicted"/>
<dbReference type="InterPro" id="IPR011990">
    <property type="entry name" value="TPR-like_helical_dom_sf"/>
</dbReference>
<evidence type="ECO:0000256" key="1">
    <source>
        <dbReference type="SAM" id="MobiDB-lite"/>
    </source>
</evidence>
<feature type="compositionally biased region" description="Basic and acidic residues" evidence="1">
    <location>
        <begin position="100"/>
        <end position="114"/>
    </location>
</feature>
<dbReference type="AlphaFoldDB" id="A0A1Q9CJC1"/>
<reference evidence="3 4" key="1">
    <citation type="submission" date="2016-02" db="EMBL/GenBank/DDBJ databases">
        <title>Genome analysis of coral dinoflagellate symbionts highlights evolutionary adaptations to a symbiotic lifestyle.</title>
        <authorList>
            <person name="Aranda M."/>
            <person name="Li Y."/>
            <person name="Liew Y.J."/>
            <person name="Baumgarten S."/>
            <person name="Simakov O."/>
            <person name="Wilson M."/>
            <person name="Piel J."/>
            <person name="Ashoor H."/>
            <person name="Bougouffa S."/>
            <person name="Bajic V.B."/>
            <person name="Ryu T."/>
            <person name="Ravasi T."/>
            <person name="Bayer T."/>
            <person name="Micklem G."/>
            <person name="Kim H."/>
            <person name="Bhak J."/>
            <person name="Lajeunesse T.C."/>
            <person name="Voolstra C.R."/>
        </authorList>
    </citation>
    <scope>NUCLEOTIDE SEQUENCE [LARGE SCALE GENOMIC DNA]</scope>
    <source>
        <strain evidence="3 4">CCMP2467</strain>
    </source>
</reference>
<dbReference type="InterPro" id="IPR050789">
    <property type="entry name" value="Diverse_Enzym_Activities"/>
</dbReference>
<sequence>MALLTRGRHSYNWQVTHWATDAAEEALALLIVATATDHAGEIQNATPNVGDILPRLRNLLDEAATGVGVLVGIYPHRGEAETIHPADVIAQQEQPGQPSQHRERDLPLQRERDPPNAVHAYKAQRTLRRLIPFLDGEMRKLGDQALQHLGEWIHEHWGEAVQLLSRKPTLRAQWERASSAAVEVLFGVRSGPQENLRILQSYEVSFSEEGFRDPKVLSGALDLAVAYLKNYAVDKADALYVNIHPSQLLSAAVLLEEVAKRTPPHPVSMRDHEKAQEYFLAAQQVAGHEEPDKDDLWNMGIAKKHLGQYEEALPMLLKALEGWKAEEPDDDVTIAKLHDTVGSGMQLFERLNGILNPRRCSMPVDMLKHLIDWRKDAIHPTPIFELLGLALEDRGGVDPLELVRLEAPMEAQLTPSMAQGDEARQQSAARRRELARSLLGRAVPLVEETTRSGEADLSHISAIRLALITMELQVLDAQEHGISPETPISSLVPEWPEDLPGDMPGAPAEPLRLRHCFTHTGGFSNALPTVHPVRSLRPAELRRLRKRRSEAAKPPCNLKELVERESREPHIFAPGQHFNYCSVGSRLVARMVEEVSGLTIAEYIQKHICEPAGMTDTGFFIDESRAADCVSTDYHPWALPAVADGLFGCWNRCRLRCRSIYARLCGCAFIDDLKPAGTGVISPMKLWNRSSKLYHPDAGLVGTGSDFVRFLEVLTRDASQEPVLSPFVLEALASPVTEELQAPFALDSVSVGRLFPVRGDRLPRQKLLRPFNSFPGQRFSLGASVICEPKKVALPPRAAGTWHWMGFASTYFFVNPKEELAACFLTQLVSHRTYPILDELVKGVHDALL</sequence>
<dbReference type="PANTHER" id="PTHR43283">
    <property type="entry name" value="BETA-LACTAMASE-RELATED"/>
    <property type="match status" value="1"/>
</dbReference>
<dbReference type="InterPro" id="IPR001466">
    <property type="entry name" value="Beta-lactam-related"/>
</dbReference>
<dbReference type="Proteomes" id="UP000186817">
    <property type="component" value="Unassembled WGS sequence"/>
</dbReference>
<dbReference type="InterPro" id="IPR012338">
    <property type="entry name" value="Beta-lactam/transpept-like"/>
</dbReference>
<organism evidence="3 4">
    <name type="scientific">Symbiodinium microadriaticum</name>
    <name type="common">Dinoflagellate</name>
    <name type="synonym">Zooxanthella microadriatica</name>
    <dbReference type="NCBI Taxonomy" id="2951"/>
    <lineage>
        <taxon>Eukaryota</taxon>
        <taxon>Sar</taxon>
        <taxon>Alveolata</taxon>
        <taxon>Dinophyceae</taxon>
        <taxon>Suessiales</taxon>
        <taxon>Symbiodiniaceae</taxon>
        <taxon>Symbiodinium</taxon>
    </lineage>
</organism>
<gene>
    <name evidence="3" type="ORF">AK812_SmicGene36270</name>
</gene>
<dbReference type="Gene3D" id="1.25.40.10">
    <property type="entry name" value="Tetratricopeptide repeat domain"/>
    <property type="match status" value="1"/>
</dbReference>
<evidence type="ECO:0000313" key="3">
    <source>
        <dbReference type="EMBL" id="OLP83013.1"/>
    </source>
</evidence>
<dbReference type="EMBL" id="LSRX01001149">
    <property type="protein sequence ID" value="OLP83013.1"/>
    <property type="molecule type" value="Genomic_DNA"/>
</dbReference>
<keyword evidence="4" id="KW-1185">Reference proteome</keyword>
<evidence type="ECO:0000259" key="2">
    <source>
        <dbReference type="Pfam" id="PF00144"/>
    </source>
</evidence>
<comment type="caution">
    <text evidence="3">The sequence shown here is derived from an EMBL/GenBank/DDBJ whole genome shotgun (WGS) entry which is preliminary data.</text>
</comment>
<dbReference type="OrthoDB" id="428260at2759"/>
<dbReference type="Gene3D" id="3.40.710.10">
    <property type="entry name" value="DD-peptidase/beta-lactamase superfamily"/>
    <property type="match status" value="1"/>
</dbReference>
<dbReference type="SUPFAM" id="SSF56601">
    <property type="entry name" value="beta-lactamase/transpeptidase-like"/>
    <property type="match status" value="1"/>
</dbReference>
<accession>A0A1Q9CJC1</accession>
<evidence type="ECO:0000313" key="4">
    <source>
        <dbReference type="Proteomes" id="UP000186817"/>
    </source>
</evidence>
<protein>
    <recommendedName>
        <fullName evidence="2">Beta-lactamase-related domain-containing protein</fullName>
    </recommendedName>
</protein>
<dbReference type="PANTHER" id="PTHR43283:SF3">
    <property type="entry name" value="BETA-LACTAMASE FAMILY PROTEIN (AFU_ORTHOLOGUE AFUA_5G07500)"/>
    <property type="match status" value="1"/>
</dbReference>
<dbReference type="SUPFAM" id="SSF48452">
    <property type="entry name" value="TPR-like"/>
    <property type="match status" value="1"/>
</dbReference>
<dbReference type="Pfam" id="PF00144">
    <property type="entry name" value="Beta-lactamase"/>
    <property type="match status" value="1"/>
</dbReference>